<dbReference type="eggNOG" id="ENOG502SY7U">
    <property type="taxonomic scope" value="Eukaryota"/>
</dbReference>
<accession>A8N4P5</accession>
<evidence type="ECO:0000313" key="2">
    <source>
        <dbReference type="Proteomes" id="UP000001861"/>
    </source>
</evidence>
<dbReference type="OMA" id="QCTIEIT"/>
<protein>
    <submittedName>
        <fullName evidence="1">Uncharacterized protein</fullName>
    </submittedName>
</protein>
<reference evidence="1 2" key="1">
    <citation type="journal article" date="2010" name="Proc. Natl. Acad. Sci. U.S.A.">
        <title>Insights into evolution of multicellular fungi from the assembled chromosomes of the mushroom Coprinopsis cinerea (Coprinus cinereus).</title>
        <authorList>
            <person name="Stajich J.E."/>
            <person name="Wilke S.K."/>
            <person name="Ahren D."/>
            <person name="Au C.H."/>
            <person name="Birren B.W."/>
            <person name="Borodovsky M."/>
            <person name="Burns C."/>
            <person name="Canback B."/>
            <person name="Casselton L.A."/>
            <person name="Cheng C.K."/>
            <person name="Deng J."/>
            <person name="Dietrich F.S."/>
            <person name="Fargo D.C."/>
            <person name="Farman M.L."/>
            <person name="Gathman A.C."/>
            <person name="Goldberg J."/>
            <person name="Guigo R."/>
            <person name="Hoegger P.J."/>
            <person name="Hooker J.B."/>
            <person name="Huggins A."/>
            <person name="James T.Y."/>
            <person name="Kamada T."/>
            <person name="Kilaru S."/>
            <person name="Kodira C."/>
            <person name="Kues U."/>
            <person name="Kupfer D."/>
            <person name="Kwan H.S."/>
            <person name="Lomsadze A."/>
            <person name="Li W."/>
            <person name="Lilly W.W."/>
            <person name="Ma L.J."/>
            <person name="Mackey A.J."/>
            <person name="Manning G."/>
            <person name="Martin F."/>
            <person name="Muraguchi H."/>
            <person name="Natvig D.O."/>
            <person name="Palmerini H."/>
            <person name="Ramesh M.A."/>
            <person name="Rehmeyer C.J."/>
            <person name="Roe B.A."/>
            <person name="Shenoy N."/>
            <person name="Stanke M."/>
            <person name="Ter-Hovhannisyan V."/>
            <person name="Tunlid A."/>
            <person name="Velagapudi R."/>
            <person name="Vision T.J."/>
            <person name="Zeng Q."/>
            <person name="Zolan M.E."/>
            <person name="Pukkila P.J."/>
        </authorList>
    </citation>
    <scope>NUCLEOTIDE SEQUENCE [LARGE SCALE GENOMIC DNA]</scope>
    <source>
        <strain evidence="2">Okayama-7 / 130 / ATCC MYA-4618 / FGSC 9003</strain>
    </source>
</reference>
<dbReference type="GeneID" id="6006251"/>
<dbReference type="Proteomes" id="UP000001861">
    <property type="component" value="Unassembled WGS sequence"/>
</dbReference>
<dbReference type="AlphaFoldDB" id="A8N4P5"/>
<dbReference type="KEGG" id="cci:CC1G_06023"/>
<evidence type="ECO:0000313" key="1">
    <source>
        <dbReference type="EMBL" id="EAU92036.1"/>
    </source>
</evidence>
<dbReference type="EMBL" id="AACS02000003">
    <property type="protein sequence ID" value="EAU92036.1"/>
    <property type="molecule type" value="Genomic_DNA"/>
</dbReference>
<dbReference type="VEuPathDB" id="FungiDB:CC1G_06023"/>
<dbReference type="OrthoDB" id="2935237at2759"/>
<name>A8N4P5_COPC7</name>
<proteinExistence type="predicted"/>
<organism evidence="1 2">
    <name type="scientific">Coprinopsis cinerea (strain Okayama-7 / 130 / ATCC MYA-4618 / FGSC 9003)</name>
    <name type="common">Inky cap fungus</name>
    <name type="synonym">Hormographiella aspergillata</name>
    <dbReference type="NCBI Taxonomy" id="240176"/>
    <lineage>
        <taxon>Eukaryota</taxon>
        <taxon>Fungi</taxon>
        <taxon>Dikarya</taxon>
        <taxon>Basidiomycota</taxon>
        <taxon>Agaricomycotina</taxon>
        <taxon>Agaricomycetes</taxon>
        <taxon>Agaricomycetidae</taxon>
        <taxon>Agaricales</taxon>
        <taxon>Agaricineae</taxon>
        <taxon>Psathyrellaceae</taxon>
        <taxon>Coprinopsis</taxon>
    </lineage>
</organism>
<comment type="caution">
    <text evidence="1">The sequence shown here is derived from an EMBL/GenBank/DDBJ whole genome shotgun (WGS) entry which is preliminary data.</text>
</comment>
<gene>
    <name evidence="1" type="ORF">CC1G_06023</name>
</gene>
<sequence>MSSDTGITALLSHQWIGDVEGQHTLLLKEDGSGEIVSRSELTIALAAHLTWKVIDSGPVNDDDPPAQSFLGKLLRRNPPSTEALVATIELTISKDTSPMTLVPEHRSSEIGGDRILKESGLEPRRVRVVVQRGVFQPPFWRKDFGTKYALRLSFDPSPYPPVEEWSPDRRDMVESVKPFNRISFVGLEIQEQ</sequence>
<keyword evidence="2" id="KW-1185">Reference proteome</keyword>
<dbReference type="RefSeq" id="XP_001829814.1">
    <property type="nucleotide sequence ID" value="XM_001829762.2"/>
</dbReference>
<dbReference type="InParanoid" id="A8N4P5"/>